<comment type="caution">
    <text evidence="6">The sequence shown here is derived from an EMBL/GenBank/DDBJ whole genome shotgun (WGS) entry which is preliminary data.</text>
</comment>
<comment type="similarity">
    <text evidence="1">Belongs to the HipA Ser/Thr kinase family.</text>
</comment>
<accession>A3VIZ3</accession>
<keyword evidence="3" id="KW-0418">Kinase</keyword>
<feature type="domain" description="HipA N-terminal subdomain 1" evidence="5">
    <location>
        <begin position="11"/>
        <end position="115"/>
    </location>
</feature>
<dbReference type="Proteomes" id="UP000002931">
    <property type="component" value="Unassembled WGS sequence"/>
</dbReference>
<proteinExistence type="inferred from homology"/>
<dbReference type="InterPro" id="IPR012893">
    <property type="entry name" value="HipA-like_C"/>
</dbReference>
<evidence type="ECO:0000259" key="5">
    <source>
        <dbReference type="Pfam" id="PF13657"/>
    </source>
</evidence>
<evidence type="ECO:0000256" key="1">
    <source>
        <dbReference type="ARBA" id="ARBA00010164"/>
    </source>
</evidence>
<gene>
    <name evidence="6" type="ORF">RB2654_00585</name>
</gene>
<evidence type="ECO:0000256" key="2">
    <source>
        <dbReference type="ARBA" id="ARBA00022679"/>
    </source>
</evidence>
<dbReference type="InterPro" id="IPR052028">
    <property type="entry name" value="HipA_Ser/Thr_kinase"/>
</dbReference>
<dbReference type="Pfam" id="PF13657">
    <property type="entry name" value="Couple_hipA"/>
    <property type="match status" value="1"/>
</dbReference>
<feature type="domain" description="HipA-like C-terminal" evidence="4">
    <location>
        <begin position="144"/>
        <end position="382"/>
    </location>
</feature>
<evidence type="ECO:0000313" key="6">
    <source>
        <dbReference type="EMBL" id="EAQ11837.1"/>
    </source>
</evidence>
<evidence type="ECO:0000259" key="4">
    <source>
        <dbReference type="Pfam" id="PF07804"/>
    </source>
</evidence>
<dbReference type="STRING" id="314271.RB2654_00585"/>
<protein>
    <recommendedName>
        <fullName evidence="8">Kinase</fullName>
    </recommendedName>
</protein>
<reference evidence="6 7" key="1">
    <citation type="journal article" date="2010" name="J. Bacteriol.">
        <title>Genome sequences of Pelagibaca bermudensis HTCC2601T and Maritimibacter alkaliphilus HTCC2654T, the type strains of two marine Roseobacter genera.</title>
        <authorList>
            <person name="Thrash J.C."/>
            <person name="Cho J.C."/>
            <person name="Ferriera S."/>
            <person name="Johnson J."/>
            <person name="Vergin K.L."/>
            <person name="Giovannoni S.J."/>
        </authorList>
    </citation>
    <scope>NUCLEOTIDE SEQUENCE [LARGE SCALE GENOMIC DNA]</scope>
    <source>
        <strain evidence="6 7">HTCC2654</strain>
    </source>
</reference>
<keyword evidence="7" id="KW-1185">Reference proteome</keyword>
<dbReference type="NCBIfam" id="TIGR03071">
    <property type="entry name" value="couple_hipA"/>
    <property type="match status" value="1"/>
</dbReference>
<dbReference type="Gene3D" id="1.10.1070.20">
    <property type="match status" value="1"/>
</dbReference>
<keyword evidence="2" id="KW-0808">Transferase</keyword>
<dbReference type="InterPro" id="IPR017508">
    <property type="entry name" value="HipA_N1"/>
</dbReference>
<evidence type="ECO:0000256" key="3">
    <source>
        <dbReference type="ARBA" id="ARBA00022777"/>
    </source>
</evidence>
<dbReference type="GO" id="GO:0005829">
    <property type="term" value="C:cytosol"/>
    <property type="evidence" value="ECO:0007669"/>
    <property type="project" value="TreeGrafter"/>
</dbReference>
<dbReference type="HOGENOM" id="CLU_030167_3_0_5"/>
<dbReference type="GO" id="GO:0004674">
    <property type="term" value="F:protein serine/threonine kinase activity"/>
    <property type="evidence" value="ECO:0007669"/>
    <property type="project" value="TreeGrafter"/>
</dbReference>
<evidence type="ECO:0000313" key="7">
    <source>
        <dbReference type="Proteomes" id="UP000002931"/>
    </source>
</evidence>
<dbReference type="PANTHER" id="PTHR37419:SF1">
    <property type="entry name" value="SERINE_THREONINE-PROTEIN KINASE TOXIN HIPA"/>
    <property type="match status" value="1"/>
</dbReference>
<evidence type="ECO:0008006" key="8">
    <source>
        <dbReference type="Google" id="ProtNLM"/>
    </source>
</evidence>
<name>A3VIZ3_9RHOB</name>
<organism evidence="6 7">
    <name type="scientific">Maritimibacter alkaliphilus HTCC2654</name>
    <dbReference type="NCBI Taxonomy" id="314271"/>
    <lineage>
        <taxon>Bacteria</taxon>
        <taxon>Pseudomonadati</taxon>
        <taxon>Pseudomonadota</taxon>
        <taxon>Alphaproteobacteria</taxon>
        <taxon>Rhodobacterales</taxon>
        <taxon>Roseobacteraceae</taxon>
        <taxon>Maritimibacter</taxon>
    </lineage>
</organism>
<dbReference type="PANTHER" id="PTHR37419">
    <property type="entry name" value="SERINE/THREONINE-PROTEIN KINASE TOXIN HIPA"/>
    <property type="match status" value="1"/>
</dbReference>
<dbReference type="AlphaFoldDB" id="A3VIZ3"/>
<dbReference type="Pfam" id="PF07804">
    <property type="entry name" value="HipA_C"/>
    <property type="match status" value="1"/>
</dbReference>
<dbReference type="EMBL" id="AAMT01000012">
    <property type="protein sequence ID" value="EAQ11837.1"/>
    <property type="molecule type" value="Genomic_DNA"/>
</dbReference>
<dbReference type="eggNOG" id="COG3550">
    <property type="taxonomic scope" value="Bacteria"/>
</dbReference>
<sequence>MVTIMADVSVLEVLLYGEPIGTLTRVSGDTSLFAFSEGYVADAGRPVLSLGFKNELGELTTDFGTQNMHLLPFFSNLLPEGHMRDYLAERAGVKPVREFFLLWVLGEDLPGAVTVRPADGEAWPPDADDGEDHHDDHRDQALRFSLAGVQLKFSALGDKQGGLAIPAKGVGGSWIVKLPAQGFDAVPENEFSMMTLARLCGMDVPPIRLIDVADIGNLPEGMDKVSGQALAVERFDRLSDGSAVHIEDFAQVFRVYPKDKYEKASQRNIAQVLAAECGEADIAEFIRRLTFNVLIGNADMHLKNWSLIYPDRRQAALAPCYDFVSTIAYIDDDKAALTFSRTKKFSGFSKDELSHLAANAGLSEKLVLGTARETVARFHEHWQAEKGNLPLTADAIKAIEAHLHTVPIA</sequence>